<gene>
    <name evidence="4" type="ordered locus">Xaut_0020</name>
</gene>
<evidence type="ECO:0000259" key="3">
    <source>
        <dbReference type="Pfam" id="PF02698"/>
    </source>
</evidence>
<sequence>MCPAEAGRADRLRSSSPPPHSTGILRFMTMSNTGRRAVRQKQSATGRTGARAQTPARPRSLLRRLVVSLVLLTGVAGVAVAAGFLAFTAQIAAREPAAVKPADAIVVLTGGPSRIVDAVGLLADGRGRRLLITGVNPTTSMDEMRRALPDGEHLLGCCIDLGHKALNTRGNALEAAEWAREKRFRSLVVVTSSWHMPRAMMELGRALPDVELVSYPVVTTRTQPESWWSDPGTLKLLVKEYLKFIMATVKIRPAQAVAGAGESPRPAQPAPIAPATLRVTPTPIPAASAGFRPAEARLSP</sequence>
<protein>
    <recommendedName>
        <fullName evidence="3">DUF218 domain-containing protein</fullName>
    </recommendedName>
</protein>
<proteinExistence type="predicted"/>
<keyword evidence="2" id="KW-1133">Transmembrane helix</keyword>
<accession>A7IB86</accession>
<dbReference type="AlphaFoldDB" id="A7IB86"/>
<feature type="domain" description="DUF218" evidence="3">
    <location>
        <begin position="103"/>
        <end position="242"/>
    </location>
</feature>
<dbReference type="EMBL" id="CP000781">
    <property type="protein sequence ID" value="ABS65279.1"/>
    <property type="molecule type" value="Genomic_DNA"/>
</dbReference>
<dbReference type="GO" id="GO:0000270">
    <property type="term" value="P:peptidoglycan metabolic process"/>
    <property type="evidence" value="ECO:0007669"/>
    <property type="project" value="TreeGrafter"/>
</dbReference>
<dbReference type="PANTHER" id="PTHR30336:SF4">
    <property type="entry name" value="ENVELOPE BIOGENESIS FACTOR ELYC"/>
    <property type="match status" value="1"/>
</dbReference>
<keyword evidence="2" id="KW-0472">Membrane</keyword>
<dbReference type="HOGENOM" id="CLU_080658_2_0_5"/>
<organism evidence="4 5">
    <name type="scientific">Xanthobacter autotrophicus (strain ATCC BAA-1158 / Py2)</name>
    <dbReference type="NCBI Taxonomy" id="78245"/>
    <lineage>
        <taxon>Bacteria</taxon>
        <taxon>Pseudomonadati</taxon>
        <taxon>Pseudomonadota</taxon>
        <taxon>Alphaproteobacteria</taxon>
        <taxon>Hyphomicrobiales</taxon>
        <taxon>Xanthobacteraceae</taxon>
        <taxon>Xanthobacter</taxon>
    </lineage>
</organism>
<dbReference type="PhylomeDB" id="A7IB86"/>
<keyword evidence="5" id="KW-1185">Reference proteome</keyword>
<dbReference type="Pfam" id="PF02698">
    <property type="entry name" value="DUF218"/>
    <property type="match status" value="1"/>
</dbReference>
<feature type="compositionally biased region" description="Polar residues" evidence="1">
    <location>
        <begin position="37"/>
        <end position="46"/>
    </location>
</feature>
<feature type="region of interest" description="Disordered" evidence="1">
    <location>
        <begin position="37"/>
        <end position="57"/>
    </location>
</feature>
<dbReference type="InterPro" id="IPR051599">
    <property type="entry name" value="Cell_Envelope_Assoc"/>
</dbReference>
<dbReference type="PANTHER" id="PTHR30336">
    <property type="entry name" value="INNER MEMBRANE PROTEIN, PROBABLE PERMEASE"/>
    <property type="match status" value="1"/>
</dbReference>
<evidence type="ECO:0000256" key="2">
    <source>
        <dbReference type="SAM" id="Phobius"/>
    </source>
</evidence>
<keyword evidence="2" id="KW-0812">Transmembrane</keyword>
<dbReference type="CDD" id="cd06259">
    <property type="entry name" value="YdcF-like"/>
    <property type="match status" value="1"/>
</dbReference>
<feature type="transmembrane region" description="Helical" evidence="2">
    <location>
        <begin position="65"/>
        <end position="87"/>
    </location>
</feature>
<feature type="region of interest" description="Disordered" evidence="1">
    <location>
        <begin position="260"/>
        <end position="300"/>
    </location>
</feature>
<dbReference type="OrthoDB" id="9812311at2"/>
<dbReference type="GO" id="GO:0043164">
    <property type="term" value="P:Gram-negative-bacterium-type cell wall biogenesis"/>
    <property type="evidence" value="ECO:0007669"/>
    <property type="project" value="TreeGrafter"/>
</dbReference>
<name>A7IB86_XANP2</name>
<dbReference type="GO" id="GO:0005886">
    <property type="term" value="C:plasma membrane"/>
    <property type="evidence" value="ECO:0007669"/>
    <property type="project" value="TreeGrafter"/>
</dbReference>
<dbReference type="eggNOG" id="COG1434">
    <property type="taxonomic scope" value="Bacteria"/>
</dbReference>
<reference evidence="4 5" key="1">
    <citation type="submission" date="2007-07" db="EMBL/GenBank/DDBJ databases">
        <title>Complete sequence of chromosome of Xanthobacter autotrophicus Py2.</title>
        <authorList>
            <consortium name="US DOE Joint Genome Institute"/>
            <person name="Copeland A."/>
            <person name="Lucas S."/>
            <person name="Lapidus A."/>
            <person name="Barry K."/>
            <person name="Glavina del Rio T."/>
            <person name="Hammon N."/>
            <person name="Israni S."/>
            <person name="Dalin E."/>
            <person name="Tice H."/>
            <person name="Pitluck S."/>
            <person name="Sims D."/>
            <person name="Brettin T."/>
            <person name="Bruce D."/>
            <person name="Detter J.C."/>
            <person name="Han C."/>
            <person name="Tapia R."/>
            <person name="Brainard J."/>
            <person name="Schmutz J."/>
            <person name="Larimer F."/>
            <person name="Land M."/>
            <person name="Hauser L."/>
            <person name="Kyrpides N."/>
            <person name="Kim E."/>
            <person name="Ensigns S.A."/>
            <person name="Richardson P."/>
        </authorList>
    </citation>
    <scope>NUCLEOTIDE SEQUENCE [LARGE SCALE GENOMIC DNA]</scope>
    <source>
        <strain evidence="5">ATCC BAA-1158 / Py2</strain>
    </source>
</reference>
<evidence type="ECO:0000313" key="4">
    <source>
        <dbReference type="EMBL" id="ABS65279.1"/>
    </source>
</evidence>
<dbReference type="KEGG" id="xau:Xaut_0020"/>
<feature type="region of interest" description="Disordered" evidence="1">
    <location>
        <begin position="1"/>
        <end position="25"/>
    </location>
</feature>
<evidence type="ECO:0000313" key="5">
    <source>
        <dbReference type="Proteomes" id="UP000002417"/>
    </source>
</evidence>
<dbReference type="STRING" id="78245.Xaut_0020"/>
<evidence type="ECO:0000256" key="1">
    <source>
        <dbReference type="SAM" id="MobiDB-lite"/>
    </source>
</evidence>
<dbReference type="Proteomes" id="UP000002417">
    <property type="component" value="Chromosome"/>
</dbReference>
<dbReference type="InterPro" id="IPR003848">
    <property type="entry name" value="DUF218"/>
</dbReference>